<proteinExistence type="predicted"/>
<organism evidence="2 3">
    <name type="scientific">Gracilibacillus marinus</name>
    <dbReference type="NCBI Taxonomy" id="630535"/>
    <lineage>
        <taxon>Bacteria</taxon>
        <taxon>Bacillati</taxon>
        <taxon>Bacillota</taxon>
        <taxon>Bacilli</taxon>
        <taxon>Bacillales</taxon>
        <taxon>Bacillaceae</taxon>
        <taxon>Gracilibacillus</taxon>
    </lineage>
</organism>
<dbReference type="CDD" id="cd02976">
    <property type="entry name" value="NrdH"/>
    <property type="match status" value="1"/>
</dbReference>
<dbReference type="Proteomes" id="UP001595880">
    <property type="component" value="Unassembled WGS sequence"/>
</dbReference>
<dbReference type="RefSeq" id="WP_390200736.1">
    <property type="nucleotide sequence ID" value="NZ_JBHSDV010000006.1"/>
</dbReference>
<dbReference type="Gene3D" id="3.40.30.10">
    <property type="entry name" value="Glutaredoxin"/>
    <property type="match status" value="1"/>
</dbReference>
<dbReference type="Pfam" id="PF00462">
    <property type="entry name" value="Glutaredoxin"/>
    <property type="match status" value="1"/>
</dbReference>
<keyword evidence="3" id="KW-1185">Reference proteome</keyword>
<evidence type="ECO:0000313" key="2">
    <source>
        <dbReference type="EMBL" id="MFC4389088.1"/>
    </source>
</evidence>
<protein>
    <submittedName>
        <fullName evidence="2">Glutaredoxin family protein</fullName>
    </submittedName>
</protein>
<accession>A0ABV8W0V4</accession>
<feature type="domain" description="Glutaredoxin" evidence="1">
    <location>
        <begin position="1"/>
        <end position="56"/>
    </location>
</feature>
<dbReference type="InterPro" id="IPR036249">
    <property type="entry name" value="Thioredoxin-like_sf"/>
</dbReference>
<evidence type="ECO:0000313" key="3">
    <source>
        <dbReference type="Proteomes" id="UP001595880"/>
    </source>
</evidence>
<sequence length="77" mass="9162">MYTTTMCSVCHMVREFLISMDIEFKEINVDIHPIELMKLIGKTKRFSVPQVNMYGEWIIGFNPVRMLEVMEVNRTEF</sequence>
<dbReference type="SUPFAM" id="SSF52833">
    <property type="entry name" value="Thioredoxin-like"/>
    <property type="match status" value="1"/>
</dbReference>
<evidence type="ECO:0000259" key="1">
    <source>
        <dbReference type="Pfam" id="PF00462"/>
    </source>
</evidence>
<dbReference type="PROSITE" id="PS51354">
    <property type="entry name" value="GLUTAREDOXIN_2"/>
    <property type="match status" value="1"/>
</dbReference>
<name>A0ABV8W0V4_9BACI</name>
<dbReference type="InterPro" id="IPR002109">
    <property type="entry name" value="Glutaredoxin"/>
</dbReference>
<reference evidence="3" key="1">
    <citation type="journal article" date="2019" name="Int. J. Syst. Evol. Microbiol.">
        <title>The Global Catalogue of Microorganisms (GCM) 10K type strain sequencing project: providing services to taxonomists for standard genome sequencing and annotation.</title>
        <authorList>
            <consortium name="The Broad Institute Genomics Platform"/>
            <consortium name="The Broad Institute Genome Sequencing Center for Infectious Disease"/>
            <person name="Wu L."/>
            <person name="Ma J."/>
        </authorList>
    </citation>
    <scope>NUCLEOTIDE SEQUENCE [LARGE SCALE GENOMIC DNA]</scope>
    <source>
        <strain evidence="3">KACC 14058</strain>
    </source>
</reference>
<comment type="caution">
    <text evidence="2">The sequence shown here is derived from an EMBL/GenBank/DDBJ whole genome shotgun (WGS) entry which is preliminary data.</text>
</comment>
<gene>
    <name evidence="2" type="ORF">ACFOZ1_15005</name>
</gene>
<dbReference type="EMBL" id="JBHSDV010000006">
    <property type="protein sequence ID" value="MFC4389088.1"/>
    <property type="molecule type" value="Genomic_DNA"/>
</dbReference>